<gene>
    <name evidence="1" type="ORF">V5799_007044</name>
</gene>
<name>A0AAQ4DUN4_AMBAM</name>
<protein>
    <submittedName>
        <fullName evidence="1">Uncharacterized protein</fullName>
    </submittedName>
</protein>
<accession>A0AAQ4DUN4</accession>
<evidence type="ECO:0000313" key="2">
    <source>
        <dbReference type="Proteomes" id="UP001321473"/>
    </source>
</evidence>
<dbReference type="EMBL" id="JARKHS020026611">
    <property type="protein sequence ID" value="KAK8766174.1"/>
    <property type="molecule type" value="Genomic_DNA"/>
</dbReference>
<proteinExistence type="predicted"/>
<keyword evidence="2" id="KW-1185">Reference proteome</keyword>
<dbReference type="AlphaFoldDB" id="A0AAQ4DUN4"/>
<reference evidence="1 2" key="1">
    <citation type="journal article" date="2023" name="Arcadia Sci">
        <title>De novo assembly of a long-read Amblyomma americanum tick genome.</title>
        <authorList>
            <person name="Chou S."/>
            <person name="Poskanzer K.E."/>
            <person name="Rollins M."/>
            <person name="Thuy-Boun P.S."/>
        </authorList>
    </citation>
    <scope>NUCLEOTIDE SEQUENCE [LARGE SCALE GENOMIC DNA]</scope>
    <source>
        <strain evidence="1">F_SG_1</strain>
        <tissue evidence="1">Salivary glands</tissue>
    </source>
</reference>
<comment type="caution">
    <text evidence="1">The sequence shown here is derived from an EMBL/GenBank/DDBJ whole genome shotgun (WGS) entry which is preliminary data.</text>
</comment>
<dbReference type="Proteomes" id="UP001321473">
    <property type="component" value="Unassembled WGS sequence"/>
</dbReference>
<evidence type="ECO:0000313" key="1">
    <source>
        <dbReference type="EMBL" id="KAK8766174.1"/>
    </source>
</evidence>
<sequence>MVFNKHKNSNFCPNAYTVIIYFFYKKCDYIYMHIFLFKATSDLPRRPRVKGVCSVLNLQSSEEPAEQLRRLAERSRRWPLFWNKCGNAKSISTHEQRGKLCANHCYVFQDVGLLLSWY</sequence>
<organism evidence="1 2">
    <name type="scientific">Amblyomma americanum</name>
    <name type="common">Lone star tick</name>
    <dbReference type="NCBI Taxonomy" id="6943"/>
    <lineage>
        <taxon>Eukaryota</taxon>
        <taxon>Metazoa</taxon>
        <taxon>Ecdysozoa</taxon>
        <taxon>Arthropoda</taxon>
        <taxon>Chelicerata</taxon>
        <taxon>Arachnida</taxon>
        <taxon>Acari</taxon>
        <taxon>Parasitiformes</taxon>
        <taxon>Ixodida</taxon>
        <taxon>Ixodoidea</taxon>
        <taxon>Ixodidae</taxon>
        <taxon>Amblyomminae</taxon>
        <taxon>Amblyomma</taxon>
    </lineage>
</organism>